<dbReference type="Pfam" id="PF01451">
    <property type="entry name" value="LMWPc"/>
    <property type="match status" value="1"/>
</dbReference>
<dbReference type="InterPro" id="IPR023485">
    <property type="entry name" value="Ptyr_pPase"/>
</dbReference>
<dbReference type="SUPFAM" id="SSF52788">
    <property type="entry name" value="Phosphotyrosine protein phosphatases I"/>
    <property type="match status" value="1"/>
</dbReference>
<accession>A0A8C8W3M6</accession>
<evidence type="ECO:0000313" key="3">
    <source>
        <dbReference type="Proteomes" id="UP000694547"/>
    </source>
</evidence>
<dbReference type="Gene3D" id="3.40.50.2300">
    <property type="match status" value="1"/>
</dbReference>
<sequence length="66" mass="7329">MAEHDPESVLFVCLGNICWPFVTEMVFRRLTLGENISHNWVVSNSAVPSTETRMEAVVSVTGTFSV</sequence>
<dbReference type="InterPro" id="IPR036196">
    <property type="entry name" value="Ptyr_pPase_sf"/>
</dbReference>
<name>A0A8C8W3M6_PERMB</name>
<dbReference type="Ensembl" id="ENSPEMT00000039752.1">
    <property type="protein sequence ID" value="ENSPEMP00000035098.1"/>
    <property type="gene ID" value="ENSPEMG00000026545.1"/>
</dbReference>
<reference evidence="2" key="2">
    <citation type="submission" date="2025-08" db="UniProtKB">
        <authorList>
            <consortium name="Ensembl"/>
        </authorList>
    </citation>
    <scope>IDENTIFICATION</scope>
</reference>
<reference evidence="2 3" key="1">
    <citation type="submission" date="2018-10" db="EMBL/GenBank/DDBJ databases">
        <title>Improved assembly of the deer mouse Peromyscus maniculatus genome.</title>
        <authorList>
            <person name="Lassance J.-M."/>
            <person name="Hoekstra H.E."/>
        </authorList>
    </citation>
    <scope>NUCLEOTIDE SEQUENCE [LARGE SCALE GENOMIC DNA]</scope>
</reference>
<proteinExistence type="predicted"/>
<reference evidence="2" key="3">
    <citation type="submission" date="2025-09" db="UniProtKB">
        <authorList>
            <consortium name="Ensembl"/>
        </authorList>
    </citation>
    <scope>IDENTIFICATION</scope>
</reference>
<evidence type="ECO:0000313" key="2">
    <source>
        <dbReference type="Ensembl" id="ENSPEMP00000035098.1"/>
    </source>
</evidence>
<dbReference type="AlphaFoldDB" id="A0A8C8W3M6"/>
<organism evidence="2 3">
    <name type="scientific">Peromyscus maniculatus bairdii</name>
    <name type="common">Prairie deer mouse</name>
    <dbReference type="NCBI Taxonomy" id="230844"/>
    <lineage>
        <taxon>Eukaryota</taxon>
        <taxon>Metazoa</taxon>
        <taxon>Chordata</taxon>
        <taxon>Craniata</taxon>
        <taxon>Vertebrata</taxon>
        <taxon>Euteleostomi</taxon>
        <taxon>Mammalia</taxon>
        <taxon>Eutheria</taxon>
        <taxon>Euarchontoglires</taxon>
        <taxon>Glires</taxon>
        <taxon>Rodentia</taxon>
        <taxon>Myomorpha</taxon>
        <taxon>Muroidea</taxon>
        <taxon>Cricetidae</taxon>
        <taxon>Neotominae</taxon>
        <taxon>Peromyscus</taxon>
    </lineage>
</organism>
<evidence type="ECO:0000259" key="1">
    <source>
        <dbReference type="Pfam" id="PF01451"/>
    </source>
</evidence>
<keyword evidence="3" id="KW-1185">Reference proteome</keyword>
<protein>
    <recommendedName>
        <fullName evidence="1">Phosphotyrosine protein phosphatase I domain-containing protein</fullName>
    </recommendedName>
</protein>
<feature type="domain" description="Phosphotyrosine protein phosphatase I" evidence="1">
    <location>
        <begin position="9"/>
        <end position="48"/>
    </location>
</feature>
<dbReference type="Proteomes" id="UP000694547">
    <property type="component" value="Chromosome 3"/>
</dbReference>